<evidence type="ECO:0000313" key="2">
    <source>
        <dbReference type="Proteomes" id="UP000603865"/>
    </source>
</evidence>
<dbReference type="Proteomes" id="UP000603865">
    <property type="component" value="Unassembled WGS sequence"/>
</dbReference>
<evidence type="ECO:0000313" key="1">
    <source>
        <dbReference type="EMBL" id="GGR27843.1"/>
    </source>
</evidence>
<dbReference type="EMBL" id="BMQL01000042">
    <property type="protein sequence ID" value="GGR27843.1"/>
    <property type="molecule type" value="Genomic_DNA"/>
</dbReference>
<protein>
    <submittedName>
        <fullName evidence="1">Uncharacterized protein</fullName>
    </submittedName>
</protein>
<dbReference type="AlphaFoldDB" id="A0A918CKF9"/>
<reference evidence="1" key="1">
    <citation type="journal article" date="2014" name="Int. J. Syst. Evol. Microbiol.">
        <title>Complete genome sequence of Corynebacterium casei LMG S-19264T (=DSM 44701T), isolated from a smear-ripened cheese.</title>
        <authorList>
            <consortium name="US DOE Joint Genome Institute (JGI-PGF)"/>
            <person name="Walter F."/>
            <person name="Albersmeier A."/>
            <person name="Kalinowski J."/>
            <person name="Ruckert C."/>
        </authorList>
    </citation>
    <scope>NUCLEOTIDE SEQUENCE</scope>
    <source>
        <strain evidence="1">JCM 31311</strain>
    </source>
</reference>
<gene>
    <name evidence="1" type="ORF">GCM10008957_43870</name>
</gene>
<proteinExistence type="predicted"/>
<name>A0A918CKF9_9DEIO</name>
<organism evidence="1 2">
    <name type="scientific">Deinococcus ruber</name>
    <dbReference type="NCBI Taxonomy" id="1848197"/>
    <lineage>
        <taxon>Bacteria</taxon>
        <taxon>Thermotogati</taxon>
        <taxon>Deinococcota</taxon>
        <taxon>Deinococci</taxon>
        <taxon>Deinococcales</taxon>
        <taxon>Deinococcaceae</taxon>
        <taxon>Deinococcus</taxon>
    </lineage>
</organism>
<keyword evidence="2" id="KW-1185">Reference proteome</keyword>
<dbReference type="RefSeq" id="WP_189092652.1">
    <property type="nucleotide sequence ID" value="NZ_BMQL01000042.1"/>
</dbReference>
<sequence length="88" mass="9321">MKGRKPAAQVRPAALQTYRAGCERTWELASSEPDLAYTDQAFPECPTCPHRIEPDSGGVGAVPFCTLRPVGAPHPFAGLAGLLGTLED</sequence>
<reference evidence="1" key="2">
    <citation type="submission" date="2020-09" db="EMBL/GenBank/DDBJ databases">
        <authorList>
            <person name="Sun Q."/>
            <person name="Ohkuma M."/>
        </authorList>
    </citation>
    <scope>NUCLEOTIDE SEQUENCE</scope>
    <source>
        <strain evidence="1">JCM 31311</strain>
    </source>
</reference>
<accession>A0A918CKF9</accession>
<comment type="caution">
    <text evidence="1">The sequence shown here is derived from an EMBL/GenBank/DDBJ whole genome shotgun (WGS) entry which is preliminary data.</text>
</comment>